<feature type="compositionally biased region" description="Polar residues" evidence="1">
    <location>
        <begin position="24"/>
        <end position="34"/>
    </location>
</feature>
<dbReference type="InterPro" id="IPR051642">
    <property type="entry name" value="SWI6-like"/>
</dbReference>
<dbReference type="GO" id="GO:0000981">
    <property type="term" value="F:DNA-binding transcription factor activity, RNA polymerase II-specific"/>
    <property type="evidence" value="ECO:0007669"/>
    <property type="project" value="UniProtKB-ARBA"/>
</dbReference>
<evidence type="ECO:0000256" key="1">
    <source>
        <dbReference type="SAM" id="MobiDB-lite"/>
    </source>
</evidence>
<feature type="region of interest" description="Disordered" evidence="1">
    <location>
        <begin position="18"/>
        <end position="53"/>
    </location>
</feature>
<dbReference type="GO" id="GO:0003677">
    <property type="term" value="F:DNA binding"/>
    <property type="evidence" value="ECO:0007669"/>
    <property type="project" value="UniProtKB-KW"/>
</dbReference>
<evidence type="ECO:0000313" key="4">
    <source>
        <dbReference type="Proteomes" id="UP000799776"/>
    </source>
</evidence>
<dbReference type="Proteomes" id="UP000799776">
    <property type="component" value="Unassembled WGS sequence"/>
</dbReference>
<name>A0A9P4I373_9PEZI</name>
<dbReference type="OrthoDB" id="5562739at2759"/>
<accession>A0A9P4I373</accession>
<dbReference type="PANTHER" id="PTHR43828">
    <property type="entry name" value="ASPARAGINASE"/>
    <property type="match status" value="1"/>
</dbReference>
<dbReference type="EMBL" id="ML978711">
    <property type="protein sequence ID" value="KAF2092183.1"/>
    <property type="molecule type" value="Genomic_DNA"/>
</dbReference>
<dbReference type="GO" id="GO:0033309">
    <property type="term" value="C:SBF transcription complex"/>
    <property type="evidence" value="ECO:0007669"/>
    <property type="project" value="TreeGrafter"/>
</dbReference>
<evidence type="ECO:0000313" key="3">
    <source>
        <dbReference type="EMBL" id="KAF2092183.1"/>
    </source>
</evidence>
<gene>
    <name evidence="3" type="ORF">K490DRAFT_53327</name>
</gene>
<organism evidence="3 4">
    <name type="scientific">Saccharata proteae CBS 121410</name>
    <dbReference type="NCBI Taxonomy" id="1314787"/>
    <lineage>
        <taxon>Eukaryota</taxon>
        <taxon>Fungi</taxon>
        <taxon>Dikarya</taxon>
        <taxon>Ascomycota</taxon>
        <taxon>Pezizomycotina</taxon>
        <taxon>Dothideomycetes</taxon>
        <taxon>Dothideomycetes incertae sedis</taxon>
        <taxon>Botryosphaeriales</taxon>
        <taxon>Saccharataceae</taxon>
        <taxon>Saccharata</taxon>
    </lineage>
</organism>
<dbReference type="PANTHER" id="PTHR43828:SF5">
    <property type="entry name" value="TRANSCRIPTIONAL REPRESSOR XBP1"/>
    <property type="match status" value="1"/>
</dbReference>
<dbReference type="Gene3D" id="3.10.260.10">
    <property type="entry name" value="Transcription regulator HTH, APSES-type DNA-binding domain"/>
    <property type="match status" value="1"/>
</dbReference>
<dbReference type="PROSITE" id="PS51299">
    <property type="entry name" value="HTH_APSES"/>
    <property type="match status" value="1"/>
</dbReference>
<comment type="caution">
    <text evidence="3">The sequence shown here is derived from an EMBL/GenBank/DDBJ whole genome shotgun (WGS) entry which is preliminary data.</text>
</comment>
<dbReference type="InterPro" id="IPR003163">
    <property type="entry name" value="Tscrpt_reg_HTH_APSES-type"/>
</dbReference>
<dbReference type="InterPro" id="IPR036887">
    <property type="entry name" value="HTH_APSES_sf"/>
</dbReference>
<dbReference type="SUPFAM" id="SSF54616">
    <property type="entry name" value="DNA-binding domain of Mlu1-box binding protein MBP1"/>
    <property type="match status" value="1"/>
</dbReference>
<dbReference type="AlphaFoldDB" id="A0A9P4I373"/>
<proteinExistence type="predicted"/>
<evidence type="ECO:0000259" key="2">
    <source>
        <dbReference type="PROSITE" id="PS51299"/>
    </source>
</evidence>
<protein>
    <submittedName>
        <fullName evidence="3">DNA-binding domain of Mlu1-box binding protein MBP1</fullName>
    </submittedName>
</protein>
<keyword evidence="3" id="KW-0238">DNA-binding</keyword>
<reference evidence="3" key="1">
    <citation type="journal article" date="2020" name="Stud. Mycol.">
        <title>101 Dothideomycetes genomes: a test case for predicting lifestyles and emergence of pathogens.</title>
        <authorList>
            <person name="Haridas S."/>
            <person name="Albert R."/>
            <person name="Binder M."/>
            <person name="Bloem J."/>
            <person name="Labutti K."/>
            <person name="Salamov A."/>
            <person name="Andreopoulos B."/>
            <person name="Baker S."/>
            <person name="Barry K."/>
            <person name="Bills G."/>
            <person name="Bluhm B."/>
            <person name="Cannon C."/>
            <person name="Castanera R."/>
            <person name="Culley D."/>
            <person name="Daum C."/>
            <person name="Ezra D."/>
            <person name="Gonzalez J."/>
            <person name="Henrissat B."/>
            <person name="Kuo A."/>
            <person name="Liang C."/>
            <person name="Lipzen A."/>
            <person name="Lutzoni F."/>
            <person name="Magnuson J."/>
            <person name="Mondo S."/>
            <person name="Nolan M."/>
            <person name="Ohm R."/>
            <person name="Pangilinan J."/>
            <person name="Park H.-J."/>
            <person name="Ramirez L."/>
            <person name="Alfaro M."/>
            <person name="Sun H."/>
            <person name="Tritt A."/>
            <person name="Yoshinaga Y."/>
            <person name="Zwiers L.-H."/>
            <person name="Turgeon B."/>
            <person name="Goodwin S."/>
            <person name="Spatafora J."/>
            <person name="Crous P."/>
            <person name="Grigoriev I."/>
        </authorList>
    </citation>
    <scope>NUCLEOTIDE SEQUENCE</scope>
    <source>
        <strain evidence="3">CBS 121410</strain>
    </source>
</reference>
<keyword evidence="4" id="KW-1185">Reference proteome</keyword>
<dbReference type="GO" id="GO:0030907">
    <property type="term" value="C:MBF transcription complex"/>
    <property type="evidence" value="ECO:0007669"/>
    <property type="project" value="TreeGrafter"/>
</dbReference>
<sequence length="226" mass="25796">MMKIQSLLNPLSSTDRFNDCWRPAQQTPSPQLSPRSVPLSLQPDLTRPKPSKAAAVFQKSKARGEVRYPPYETVDEELLAEQAKYRIYPLGRIAEYYRHIPYNSEKKSFLAKTGREAFEVFQYTFKLPGEDKEWVVMWDYNIGLVRITPFFKCRKYSKTTPARVLNINPGLRDISYSITGGALSAQGYWMPFEAAKAVAATFCHPIRHALTPIFGPDFLPIRSDPA</sequence>
<feature type="domain" description="HTH APSES-type" evidence="2">
    <location>
        <begin position="107"/>
        <end position="225"/>
    </location>
</feature>